<evidence type="ECO:0000256" key="1">
    <source>
        <dbReference type="SAM" id="Phobius"/>
    </source>
</evidence>
<gene>
    <name evidence="2" type="ORF">FALBO_2154</name>
</gene>
<sequence>MSSPSSSGPSGISSRIIPIALVAGVCIFGLDALPLQLGRNGYAAFLDEILDDPNPRFIPNSEHLLLKHYVGVAGLDRFFALSQLIWANVIDGSRPEVSLFTFCFGAQLMSFFTVLMIESKRVVGLSWLVFNPIVWGLLLQMIGFGFVMPLFLVVHLLYTSKTSWSQAVHVRDPTSLHTVVPAFLLGYLLTSVLFVYPFSEGNVRQWSCVIWTVFPLNVIVLQTLFTNIVKRTSIGQDTWTPKTKLDRAALSHTYGFAWNVAVTGQMCTYAVLIAANIFPSIFPDGVAKTLTIEKVFLPDAVPHSNRPMTDPASAMHNFLIYDLYGGSVATLIWAVHLLLQVRPELKSGEERAGLARGVITSILLSGPGGAVIALMQHRDDSVLTAEAKTEKSQ</sequence>
<keyword evidence="1" id="KW-0812">Transmembrane</keyword>
<feature type="transmembrane region" description="Helical" evidence="1">
    <location>
        <begin position="97"/>
        <end position="117"/>
    </location>
</feature>
<reference evidence="2 3" key="1">
    <citation type="submission" date="2020-01" db="EMBL/GenBank/DDBJ databases">
        <title>Identification and distribution of gene clusters putatively required for synthesis of sphingolipid metabolism inhibitors in phylogenetically diverse species of the filamentous fungus Fusarium.</title>
        <authorList>
            <person name="Kim H.-S."/>
            <person name="Busman M."/>
            <person name="Brown D.W."/>
            <person name="Divon H."/>
            <person name="Uhlig S."/>
            <person name="Proctor R.H."/>
        </authorList>
    </citation>
    <scope>NUCLEOTIDE SEQUENCE [LARGE SCALE GENOMIC DNA]</scope>
    <source>
        <strain evidence="2 3">NRRL 20459</strain>
    </source>
</reference>
<keyword evidence="1" id="KW-1133">Transmembrane helix</keyword>
<dbReference type="AlphaFoldDB" id="A0A8H4PCW1"/>
<dbReference type="OrthoDB" id="72269at2759"/>
<accession>A0A8H4PCW1</accession>
<name>A0A8H4PCW1_9HYPO</name>
<keyword evidence="3" id="KW-1185">Reference proteome</keyword>
<dbReference type="Proteomes" id="UP000554235">
    <property type="component" value="Unassembled WGS sequence"/>
</dbReference>
<feature type="transmembrane region" description="Helical" evidence="1">
    <location>
        <begin position="179"/>
        <end position="198"/>
    </location>
</feature>
<dbReference type="EMBL" id="JAADYS010000271">
    <property type="protein sequence ID" value="KAF4470939.1"/>
    <property type="molecule type" value="Genomic_DNA"/>
</dbReference>
<feature type="transmembrane region" description="Helical" evidence="1">
    <location>
        <begin position="12"/>
        <end position="30"/>
    </location>
</feature>
<evidence type="ECO:0000313" key="2">
    <source>
        <dbReference type="EMBL" id="KAF4470939.1"/>
    </source>
</evidence>
<feature type="transmembrane region" description="Helical" evidence="1">
    <location>
        <begin position="137"/>
        <end position="158"/>
    </location>
</feature>
<feature type="transmembrane region" description="Helical" evidence="1">
    <location>
        <begin position="204"/>
        <end position="225"/>
    </location>
</feature>
<organism evidence="2 3">
    <name type="scientific">Fusarium albosuccineum</name>
    <dbReference type="NCBI Taxonomy" id="1237068"/>
    <lineage>
        <taxon>Eukaryota</taxon>
        <taxon>Fungi</taxon>
        <taxon>Dikarya</taxon>
        <taxon>Ascomycota</taxon>
        <taxon>Pezizomycotina</taxon>
        <taxon>Sordariomycetes</taxon>
        <taxon>Hypocreomycetidae</taxon>
        <taxon>Hypocreales</taxon>
        <taxon>Nectriaceae</taxon>
        <taxon>Fusarium</taxon>
        <taxon>Fusarium decemcellulare species complex</taxon>
    </lineage>
</organism>
<evidence type="ECO:0000313" key="3">
    <source>
        <dbReference type="Proteomes" id="UP000554235"/>
    </source>
</evidence>
<proteinExistence type="predicted"/>
<feature type="transmembrane region" description="Helical" evidence="1">
    <location>
        <begin position="353"/>
        <end position="375"/>
    </location>
</feature>
<keyword evidence="1" id="KW-0472">Membrane</keyword>
<feature type="transmembrane region" description="Helical" evidence="1">
    <location>
        <begin position="256"/>
        <end position="278"/>
    </location>
</feature>
<comment type="caution">
    <text evidence="2">The sequence shown here is derived from an EMBL/GenBank/DDBJ whole genome shotgun (WGS) entry which is preliminary data.</text>
</comment>
<feature type="transmembrane region" description="Helical" evidence="1">
    <location>
        <begin position="318"/>
        <end position="341"/>
    </location>
</feature>
<protein>
    <submittedName>
        <fullName evidence="2">Uncharacterized protein</fullName>
    </submittedName>
</protein>